<organism evidence="4 5">
    <name type="scientific">Lactococcus lactis subsp. lactis</name>
    <name type="common">Streptococcus lactis</name>
    <dbReference type="NCBI Taxonomy" id="1360"/>
    <lineage>
        <taxon>Bacteria</taxon>
        <taxon>Bacillati</taxon>
        <taxon>Bacillota</taxon>
        <taxon>Bacilli</taxon>
        <taxon>Lactobacillales</taxon>
        <taxon>Streptococcaceae</taxon>
        <taxon>Lactococcus</taxon>
    </lineage>
</organism>
<dbReference type="SUPFAM" id="SSF56349">
    <property type="entry name" value="DNA breaking-rejoining enzymes"/>
    <property type="match status" value="1"/>
</dbReference>
<proteinExistence type="predicted"/>
<evidence type="ECO:0000256" key="1">
    <source>
        <dbReference type="ARBA" id="ARBA00023125"/>
    </source>
</evidence>
<evidence type="ECO:0000256" key="2">
    <source>
        <dbReference type="ARBA" id="ARBA00023172"/>
    </source>
</evidence>
<reference evidence="5" key="1">
    <citation type="submission" date="2015-10" db="EMBL/GenBank/DDBJ databases">
        <title>Draft Genome Sequences of 11 Lactococcus lactis subspecies cremoris strains.</title>
        <authorList>
            <person name="Wels M."/>
            <person name="Backus L."/>
            <person name="Boekhorst J."/>
            <person name="Dijkstra A."/>
            <person name="Beerthuizen M."/>
            <person name="Kelly W."/>
            <person name="Siezen R."/>
            <person name="Bachmann H."/>
            <person name="Van Hijum S."/>
        </authorList>
    </citation>
    <scope>NUCLEOTIDE SEQUENCE [LARGE SCALE GENOMIC DNA]</scope>
    <source>
        <strain evidence="5">LMG9449</strain>
    </source>
</reference>
<dbReference type="Gene3D" id="1.10.150.130">
    <property type="match status" value="1"/>
</dbReference>
<dbReference type="Gene3D" id="1.10.443.10">
    <property type="entry name" value="Intergrase catalytic core"/>
    <property type="match status" value="1"/>
</dbReference>
<evidence type="ECO:0000313" key="5">
    <source>
        <dbReference type="Proteomes" id="UP000053612"/>
    </source>
</evidence>
<dbReference type="InterPro" id="IPR002104">
    <property type="entry name" value="Integrase_catalytic"/>
</dbReference>
<dbReference type="PROSITE" id="PS51898">
    <property type="entry name" value="TYR_RECOMBINASE"/>
    <property type="match status" value="1"/>
</dbReference>
<dbReference type="RefSeq" id="WP_058225475.1">
    <property type="nucleotide sequence ID" value="NZ_LKLS01000216.1"/>
</dbReference>
<dbReference type="PATRIC" id="fig|1360.109.peg.707"/>
<dbReference type="InterPro" id="IPR011010">
    <property type="entry name" value="DNA_brk_join_enz"/>
</dbReference>
<dbReference type="InterPro" id="IPR010998">
    <property type="entry name" value="Integrase_recombinase_N"/>
</dbReference>
<dbReference type="InterPro" id="IPR050090">
    <property type="entry name" value="Tyrosine_recombinase_XerCD"/>
</dbReference>
<dbReference type="GO" id="GO:0003677">
    <property type="term" value="F:DNA binding"/>
    <property type="evidence" value="ECO:0007669"/>
    <property type="project" value="UniProtKB-KW"/>
</dbReference>
<keyword evidence="2" id="KW-0233">DNA recombination</keyword>
<feature type="domain" description="Tyr recombinase" evidence="3">
    <location>
        <begin position="201"/>
        <end position="409"/>
    </location>
</feature>
<dbReference type="GO" id="GO:0006310">
    <property type="term" value="P:DNA recombination"/>
    <property type="evidence" value="ECO:0007669"/>
    <property type="project" value="UniProtKB-KW"/>
</dbReference>
<dbReference type="PANTHER" id="PTHR30349">
    <property type="entry name" value="PHAGE INTEGRASE-RELATED"/>
    <property type="match status" value="1"/>
</dbReference>
<dbReference type="AlphaFoldDB" id="A0A0V8DKZ8"/>
<protein>
    <submittedName>
        <fullName evidence="4">Phage integrase</fullName>
    </submittedName>
</protein>
<sequence length="423" mass="50004">MKILEDGIKLLDPFSTEAKNGNQVWHLKYWNEPTQEWLIVTKTISKGKHTKKCPAEVYNYLEKRVREKIYKYSEFKTNVSVSEAFKEWLSKRKLEVESGLISEGTHEGDVIYTKDFLSEFGHWNLKSIKTIHLKKYFDEFVVFKGLSRERKPSVNSLRNIRSKILLFFEYCWLEKSYISTSPMSELRIKKHKKTQSEYDKLKDKCFFSEQMEVLLNHMKEFEKTQNAKQEDCVRKRLFIEFTYLNGNRYGEGAGLKFSTVNHGGIWIKDQYSRKSSVKNPINKQTKTVTSRRIKAFENDDTRSKEIIQWFLDHNNSGINDDYIFVRKNGHLLSDDTMNRYLHRFENQMPDKLSSSFVMHSLRHSYITRRAEAGNTETEIMAKVGHANPNLVHTLYTHVRDTLKFDEQKKFKKQPKLLKIGKSA</sequence>
<keyword evidence="1" id="KW-0238">DNA-binding</keyword>
<dbReference type="PANTHER" id="PTHR30349:SF84">
    <property type="entry name" value="PHAGE-RELATED INTEGRASE"/>
    <property type="match status" value="1"/>
</dbReference>
<name>A0A0V8DKZ8_LACLL</name>
<evidence type="ECO:0000313" key="4">
    <source>
        <dbReference type="EMBL" id="KSU14042.1"/>
    </source>
</evidence>
<evidence type="ECO:0000259" key="3">
    <source>
        <dbReference type="PROSITE" id="PS51898"/>
    </source>
</evidence>
<dbReference type="GO" id="GO:0015074">
    <property type="term" value="P:DNA integration"/>
    <property type="evidence" value="ECO:0007669"/>
    <property type="project" value="InterPro"/>
</dbReference>
<accession>A0A0V8DKZ8</accession>
<comment type="caution">
    <text evidence="4">The sequence shown here is derived from an EMBL/GenBank/DDBJ whole genome shotgun (WGS) entry which is preliminary data.</text>
</comment>
<dbReference type="Proteomes" id="UP000053612">
    <property type="component" value="Unassembled WGS sequence"/>
</dbReference>
<gene>
    <name evidence="4" type="ORF">LMG9449_2623</name>
</gene>
<dbReference type="InterPro" id="IPR013762">
    <property type="entry name" value="Integrase-like_cat_sf"/>
</dbReference>
<dbReference type="EMBL" id="LKLS01000216">
    <property type="protein sequence ID" value="KSU14042.1"/>
    <property type="molecule type" value="Genomic_DNA"/>
</dbReference>
<dbReference type="Pfam" id="PF00589">
    <property type="entry name" value="Phage_integrase"/>
    <property type="match status" value="1"/>
</dbReference>